<dbReference type="Gene3D" id="2.50.20.10">
    <property type="entry name" value="Lipoprotein localisation LolA/LolB/LppX"/>
    <property type="match status" value="1"/>
</dbReference>
<gene>
    <name evidence="4" type="ORF">AUC69_11825</name>
</gene>
<dbReference type="SUPFAM" id="SSF89392">
    <property type="entry name" value="Prokaryotic lipoproteins and lipoprotein localization factors"/>
    <property type="match status" value="1"/>
</dbReference>
<name>A0A1E3VUV6_9HYPH</name>
<feature type="signal peptide" evidence="3">
    <location>
        <begin position="1"/>
        <end position="26"/>
    </location>
</feature>
<dbReference type="CDD" id="cd16325">
    <property type="entry name" value="LolA"/>
    <property type="match status" value="1"/>
</dbReference>
<dbReference type="OrthoDB" id="9800501at2"/>
<organism evidence="4 5">
    <name type="scientific">Methyloceanibacter superfactus</name>
    <dbReference type="NCBI Taxonomy" id="1774969"/>
    <lineage>
        <taxon>Bacteria</taxon>
        <taxon>Pseudomonadati</taxon>
        <taxon>Pseudomonadota</taxon>
        <taxon>Alphaproteobacteria</taxon>
        <taxon>Hyphomicrobiales</taxon>
        <taxon>Hyphomicrobiaceae</taxon>
        <taxon>Methyloceanibacter</taxon>
    </lineage>
</organism>
<dbReference type="Pfam" id="PF03548">
    <property type="entry name" value="LolA"/>
    <property type="match status" value="1"/>
</dbReference>
<keyword evidence="5" id="KW-1185">Reference proteome</keyword>
<feature type="chain" id="PRO_5009138784" description="Cell envelope biogenesis protein LolA" evidence="3">
    <location>
        <begin position="27"/>
        <end position="279"/>
    </location>
</feature>
<evidence type="ECO:0000256" key="3">
    <source>
        <dbReference type="SAM" id="SignalP"/>
    </source>
</evidence>
<dbReference type="STRING" id="1774969.AUC69_11825"/>
<dbReference type="PANTHER" id="PTHR35869:SF1">
    <property type="entry name" value="OUTER-MEMBRANE LIPOPROTEIN CARRIER PROTEIN"/>
    <property type="match status" value="1"/>
</dbReference>
<evidence type="ECO:0008006" key="6">
    <source>
        <dbReference type="Google" id="ProtNLM"/>
    </source>
</evidence>
<sequence>MTSRRAAGFLIGLPIAFGLTMGPAFAEDGATSVPKTVMTPGSKDQSGGPPEDALRPSLGQDVVPAGGGAPVGEITPSAIDEGASWEAAVEATKAPTPLIGAEQAEAVQKINAYFNGITNLQGRFEQTDPSNKRSTGRFYVLRPGKIRFDYAPPSALRIVADGYSLAIEDSDLKTVEKYPIKSTPFRLLLADDVDLGRDARIVGVEREEGGLAISLEDRGGDAAGRIKLSFGSNPDLELKEWQITDAQGLTTRVTVDDIVLGRKKADDFFKSKDKFGPFQ</sequence>
<feature type="region of interest" description="Disordered" evidence="2">
    <location>
        <begin position="32"/>
        <end position="73"/>
    </location>
</feature>
<proteinExistence type="predicted"/>
<dbReference type="AlphaFoldDB" id="A0A1E3VUV6"/>
<evidence type="ECO:0000313" key="4">
    <source>
        <dbReference type="EMBL" id="ODR97312.1"/>
    </source>
</evidence>
<dbReference type="RefSeq" id="WP_069441864.1">
    <property type="nucleotide sequence ID" value="NZ_LPWF01000026.1"/>
</dbReference>
<comment type="caution">
    <text evidence="4">The sequence shown here is derived from an EMBL/GenBank/DDBJ whole genome shotgun (WGS) entry which is preliminary data.</text>
</comment>
<dbReference type="PANTHER" id="PTHR35869">
    <property type="entry name" value="OUTER-MEMBRANE LIPOPROTEIN CARRIER PROTEIN"/>
    <property type="match status" value="1"/>
</dbReference>
<keyword evidence="1 3" id="KW-0732">Signal</keyword>
<evidence type="ECO:0000256" key="2">
    <source>
        <dbReference type="SAM" id="MobiDB-lite"/>
    </source>
</evidence>
<reference evidence="4 5" key="1">
    <citation type="journal article" date="2016" name="Environ. Microbiol.">
        <title>New Methyloceanibacter diversity from North Sea sediments includes methanotroph containing solely the soluble methane monooxygenase.</title>
        <authorList>
            <person name="Vekeman B."/>
            <person name="Kerckhof F.M."/>
            <person name="Cremers G."/>
            <person name="de Vos P."/>
            <person name="Vandamme P."/>
            <person name="Boon N."/>
            <person name="Op den Camp H.J."/>
            <person name="Heylen K."/>
        </authorList>
    </citation>
    <scope>NUCLEOTIDE SEQUENCE [LARGE SCALE GENOMIC DNA]</scope>
    <source>
        <strain evidence="4 5">R-67175</strain>
    </source>
</reference>
<dbReference type="InterPro" id="IPR004564">
    <property type="entry name" value="OM_lipoprot_carrier_LolA-like"/>
</dbReference>
<protein>
    <recommendedName>
        <fullName evidence="6">Cell envelope biogenesis protein LolA</fullName>
    </recommendedName>
</protein>
<dbReference type="EMBL" id="LPWF01000026">
    <property type="protein sequence ID" value="ODR97312.1"/>
    <property type="molecule type" value="Genomic_DNA"/>
</dbReference>
<evidence type="ECO:0000313" key="5">
    <source>
        <dbReference type="Proteomes" id="UP000094472"/>
    </source>
</evidence>
<dbReference type="Proteomes" id="UP000094472">
    <property type="component" value="Unassembled WGS sequence"/>
</dbReference>
<accession>A0A1E3VUV6</accession>
<evidence type="ECO:0000256" key="1">
    <source>
        <dbReference type="ARBA" id="ARBA00022729"/>
    </source>
</evidence>
<dbReference type="InterPro" id="IPR029046">
    <property type="entry name" value="LolA/LolB/LppX"/>
</dbReference>